<dbReference type="InterPro" id="IPR042572">
    <property type="entry name" value="Carn_acyl_trans_N"/>
</dbReference>
<evidence type="ECO:0000256" key="2">
    <source>
        <dbReference type="SAM" id="Phobius"/>
    </source>
</evidence>
<dbReference type="EMBL" id="WIXE01022895">
    <property type="protein sequence ID" value="KAK5967019.1"/>
    <property type="molecule type" value="Genomic_DNA"/>
</dbReference>
<keyword evidence="1" id="KW-0012">Acyltransferase</keyword>
<keyword evidence="2" id="KW-0472">Membrane</keyword>
<accession>A0AAN8IAI2</accession>
<comment type="caution">
    <text evidence="4">The sequence shown here is derived from an EMBL/GenBank/DDBJ whole genome shotgun (WGS) entry which is preliminary data.</text>
</comment>
<feature type="transmembrane region" description="Helical" evidence="2">
    <location>
        <begin position="82"/>
        <end position="100"/>
    </location>
</feature>
<reference evidence="4 5" key="1">
    <citation type="submission" date="2019-10" db="EMBL/GenBank/DDBJ databases">
        <title>Assembly and Annotation for the nematode Trichostrongylus colubriformis.</title>
        <authorList>
            <person name="Martin J."/>
        </authorList>
    </citation>
    <scope>NUCLEOTIDE SEQUENCE [LARGE SCALE GENOMIC DNA]</scope>
    <source>
        <strain evidence="4">G859</strain>
        <tissue evidence="4">Whole worm</tissue>
    </source>
</reference>
<evidence type="ECO:0000313" key="5">
    <source>
        <dbReference type="Proteomes" id="UP001331761"/>
    </source>
</evidence>
<feature type="domain" description="Choline/carnitine acyltransferase" evidence="3">
    <location>
        <begin position="155"/>
        <end position="221"/>
    </location>
</feature>
<proteinExistence type="predicted"/>
<dbReference type="AlphaFoldDB" id="A0AAN8IAI2"/>
<organism evidence="4 5">
    <name type="scientific">Trichostrongylus colubriformis</name>
    <name type="common">Black scour worm</name>
    <dbReference type="NCBI Taxonomy" id="6319"/>
    <lineage>
        <taxon>Eukaryota</taxon>
        <taxon>Metazoa</taxon>
        <taxon>Ecdysozoa</taxon>
        <taxon>Nematoda</taxon>
        <taxon>Chromadorea</taxon>
        <taxon>Rhabditida</taxon>
        <taxon>Rhabditina</taxon>
        <taxon>Rhabditomorpha</taxon>
        <taxon>Strongyloidea</taxon>
        <taxon>Trichostrongylidae</taxon>
        <taxon>Trichostrongylus</taxon>
    </lineage>
</organism>
<dbReference type="Gene3D" id="1.10.275.20">
    <property type="entry name" value="Choline/Carnitine o-acyltransferase"/>
    <property type="match status" value="1"/>
</dbReference>
<keyword evidence="5" id="KW-1185">Reference proteome</keyword>
<keyword evidence="2" id="KW-0812">Transmembrane</keyword>
<dbReference type="Proteomes" id="UP001331761">
    <property type="component" value="Unassembled WGS sequence"/>
</dbReference>
<protein>
    <recommendedName>
        <fullName evidence="3">Choline/carnitine acyltransferase domain-containing protein</fullName>
    </recommendedName>
</protein>
<keyword evidence="2" id="KW-1133">Transmembrane helix</keyword>
<dbReference type="InterPro" id="IPR039551">
    <property type="entry name" value="Cho/carn_acyl_trans"/>
</dbReference>
<keyword evidence="1" id="KW-0808">Transferase</keyword>
<gene>
    <name evidence="4" type="ORF">GCK32_011735</name>
</gene>
<dbReference type="SUPFAM" id="SSF52777">
    <property type="entry name" value="CoA-dependent acyltransferases"/>
    <property type="match status" value="1"/>
</dbReference>
<evidence type="ECO:0000259" key="3">
    <source>
        <dbReference type="Pfam" id="PF00755"/>
    </source>
</evidence>
<dbReference type="Pfam" id="PF00755">
    <property type="entry name" value="Carn_acyltransf"/>
    <property type="match status" value="1"/>
</dbReference>
<evidence type="ECO:0000256" key="1">
    <source>
        <dbReference type="ARBA" id="ARBA00023315"/>
    </source>
</evidence>
<sequence length="223" mass="25916">MSHGQNGVVRALAKPFPLQKTFPTPFERTLYKFYATLDNRLWPVRPVYFVAGVASIGAVQVKISPEPLFYYIPIFTNRFAEWAKVCVVSLVAVYVPVFLLRQFLKRFYFTYKGFLFEDPKKPSLLTRFWGLCRHLLTVSPPLLKSCEDLLPSPSVPKLEDTVAKYLVSMKRILGKDQFELVKEQADLFLKNEGPRLQLYAWMTSLMTSNYISWAPFWEKYASF</sequence>
<dbReference type="GO" id="GO:0016746">
    <property type="term" value="F:acyltransferase activity"/>
    <property type="evidence" value="ECO:0007669"/>
    <property type="project" value="UniProtKB-KW"/>
</dbReference>
<evidence type="ECO:0000313" key="4">
    <source>
        <dbReference type="EMBL" id="KAK5967019.1"/>
    </source>
</evidence>
<name>A0AAN8IAI2_TRICO</name>